<proteinExistence type="predicted"/>
<name>A0A7X3FJA9_9BACL</name>
<sequence>MSNQIYEDGFFNEYQKVRYLNTLPTKSRGQAERILSRAKALEIQFQTDLYNFNLDQVEKLFHYMNPSTLTSSKSNFYVVQNYIRWAIKQDLRVGSNGSPQNINPLDLLNTSLYHKNFIDQTKQVLFTKEEVYSMIDRCMNAQDAFPVIGLFEGISGNGYDELLNLNKESLLKDNGLLLHDGGDERFIKVSDKCMGIINEALNQQIYYKKNGNLKETMKSSAEAELESNDYVLKNVKTRSKTSGKADKFLIQRRIASVKEYNQLKVLNPTMIKNSGMLYMAKGFYDRHGELKKEHYDEISDRFGFKQTLNNGKLYYNNHRLKDSFLNVDRLLEVYTQ</sequence>
<dbReference type="AlphaFoldDB" id="A0A7X3FJA9"/>
<gene>
    <name evidence="3" type="ORF">EDM21_14970</name>
</gene>
<evidence type="ECO:0000259" key="1">
    <source>
        <dbReference type="Pfam" id="PF22822"/>
    </source>
</evidence>
<dbReference type="Pfam" id="PF22822">
    <property type="entry name" value="MrpR_N_CB"/>
    <property type="match status" value="1"/>
</dbReference>
<evidence type="ECO:0000313" key="4">
    <source>
        <dbReference type="Proteomes" id="UP000490800"/>
    </source>
</evidence>
<dbReference type="RefSeq" id="WP_157336648.1">
    <property type="nucleotide sequence ID" value="NZ_RHLK01000008.1"/>
</dbReference>
<accession>A0A7X3FJA9</accession>
<protein>
    <recommendedName>
        <fullName evidence="5">Integrase</fullName>
    </recommendedName>
</protein>
<organism evidence="3 4">
    <name type="scientific">Paenibacillus lutrae</name>
    <dbReference type="NCBI Taxonomy" id="2078573"/>
    <lineage>
        <taxon>Bacteria</taxon>
        <taxon>Bacillati</taxon>
        <taxon>Bacillota</taxon>
        <taxon>Bacilli</taxon>
        <taxon>Bacillales</taxon>
        <taxon>Paenibacillaceae</taxon>
        <taxon>Paenibacillus</taxon>
    </lineage>
</organism>
<keyword evidence="4" id="KW-1185">Reference proteome</keyword>
<dbReference type="InterPro" id="IPR055009">
    <property type="entry name" value="MrpR_N_CB"/>
</dbReference>
<reference evidence="3 4" key="1">
    <citation type="journal article" date="2019" name="Microorganisms">
        <title>Paenibacillus lutrae sp. nov., A Chitinolytic Species Isolated from A River Otter in Castril Natural Park, Granada, Spain.</title>
        <authorList>
            <person name="Rodriguez M."/>
            <person name="Reina J.C."/>
            <person name="Bejar V."/>
            <person name="Llamas I."/>
        </authorList>
    </citation>
    <scope>NUCLEOTIDE SEQUENCE [LARGE SCALE GENOMIC DNA]</scope>
    <source>
        <strain evidence="3 4">N10</strain>
    </source>
</reference>
<dbReference type="EMBL" id="RHLK01000008">
    <property type="protein sequence ID" value="MVP00811.1"/>
    <property type="molecule type" value="Genomic_DNA"/>
</dbReference>
<dbReference type="InterPro" id="IPR055008">
    <property type="entry name" value="MrpR_C_cat"/>
</dbReference>
<dbReference type="OrthoDB" id="2086953at2"/>
<evidence type="ECO:0000313" key="3">
    <source>
        <dbReference type="EMBL" id="MVP00811.1"/>
    </source>
</evidence>
<feature type="domain" description="MrpR C-terminal catalytic" evidence="2">
    <location>
        <begin position="127"/>
        <end position="305"/>
    </location>
</feature>
<feature type="domain" description="MrpR N-terminal core-binding" evidence="1">
    <location>
        <begin position="10"/>
        <end position="88"/>
    </location>
</feature>
<comment type="caution">
    <text evidence="3">The sequence shown here is derived from an EMBL/GenBank/DDBJ whole genome shotgun (WGS) entry which is preliminary data.</text>
</comment>
<evidence type="ECO:0000259" key="2">
    <source>
        <dbReference type="Pfam" id="PF22823"/>
    </source>
</evidence>
<dbReference type="Proteomes" id="UP000490800">
    <property type="component" value="Unassembled WGS sequence"/>
</dbReference>
<evidence type="ECO:0008006" key="5">
    <source>
        <dbReference type="Google" id="ProtNLM"/>
    </source>
</evidence>
<dbReference type="Pfam" id="PF22823">
    <property type="entry name" value="MrpR_C_cat"/>
    <property type="match status" value="1"/>
</dbReference>